<evidence type="ECO:0000313" key="2">
    <source>
        <dbReference type="EMBL" id="SDW76740.1"/>
    </source>
</evidence>
<name>A0A1H2W838_THIRO</name>
<dbReference type="Proteomes" id="UP000198816">
    <property type="component" value="Unassembled WGS sequence"/>
</dbReference>
<proteinExistence type="predicted"/>
<evidence type="ECO:0000256" key="1">
    <source>
        <dbReference type="SAM" id="SignalP"/>
    </source>
</evidence>
<evidence type="ECO:0000313" key="3">
    <source>
        <dbReference type="Proteomes" id="UP000198816"/>
    </source>
</evidence>
<sequence length="97" mass="10360">MNRIIAATAITFVAAVAHAHDVYGPLGQDNPEVFDEHRTIGTPTMQTGMDSTAYIFGELAPGNPELYPWGGQARSPVTEGEPGPDIYQNLCNPTLAC</sequence>
<keyword evidence="3" id="KW-1185">Reference proteome</keyword>
<feature type="signal peptide" evidence="1">
    <location>
        <begin position="1"/>
        <end position="19"/>
    </location>
</feature>
<dbReference type="AlphaFoldDB" id="A0A1H2W838"/>
<dbReference type="RefSeq" id="WP_093031089.1">
    <property type="nucleotide sequence ID" value="NZ_FNNZ01000008.1"/>
</dbReference>
<organism evidence="2 3">
    <name type="scientific">Thiocapsa roseopersicina</name>
    <dbReference type="NCBI Taxonomy" id="1058"/>
    <lineage>
        <taxon>Bacteria</taxon>
        <taxon>Pseudomonadati</taxon>
        <taxon>Pseudomonadota</taxon>
        <taxon>Gammaproteobacteria</taxon>
        <taxon>Chromatiales</taxon>
        <taxon>Chromatiaceae</taxon>
        <taxon>Thiocapsa</taxon>
    </lineage>
</organism>
<accession>A0A1H2W838</accession>
<gene>
    <name evidence="2" type="ORF">SAMN05421783_10886</name>
</gene>
<keyword evidence="1" id="KW-0732">Signal</keyword>
<dbReference type="EMBL" id="FNNZ01000008">
    <property type="protein sequence ID" value="SDW76740.1"/>
    <property type="molecule type" value="Genomic_DNA"/>
</dbReference>
<feature type="chain" id="PRO_5011518787" evidence="1">
    <location>
        <begin position="20"/>
        <end position="97"/>
    </location>
</feature>
<reference evidence="3" key="1">
    <citation type="submission" date="2016-10" db="EMBL/GenBank/DDBJ databases">
        <authorList>
            <person name="Varghese N."/>
            <person name="Submissions S."/>
        </authorList>
    </citation>
    <scope>NUCLEOTIDE SEQUENCE [LARGE SCALE GENOMIC DNA]</scope>
    <source>
        <strain evidence="3">DSM 217</strain>
    </source>
</reference>
<protein>
    <submittedName>
        <fullName evidence="2">Uncharacterized protein</fullName>
    </submittedName>
</protein>